<dbReference type="Gene3D" id="3.50.50.60">
    <property type="entry name" value="FAD/NAD(P)-binding domain"/>
    <property type="match status" value="1"/>
</dbReference>
<feature type="active site" description="Proton acceptor" evidence="2">
    <location>
        <position position="608"/>
    </location>
</feature>
<name>A0AAN7BSC8_9PEZI</name>
<dbReference type="PIRSF" id="PIRSF000137">
    <property type="entry name" value="Alcohol_oxidase"/>
    <property type="match status" value="1"/>
</dbReference>
<dbReference type="PROSITE" id="PS00624">
    <property type="entry name" value="GMC_OXRED_2"/>
    <property type="match status" value="1"/>
</dbReference>
<dbReference type="Proteomes" id="UP001301958">
    <property type="component" value="Unassembled WGS sequence"/>
</dbReference>
<evidence type="ECO:0000256" key="2">
    <source>
        <dbReference type="PIRSR" id="PIRSR000137-1"/>
    </source>
</evidence>
<gene>
    <name evidence="6" type="ORF">QBC38DRAFT_523612</name>
</gene>
<proteinExistence type="inferred from homology"/>
<evidence type="ECO:0000259" key="5">
    <source>
        <dbReference type="PROSITE" id="PS00624"/>
    </source>
</evidence>
<keyword evidence="3" id="KW-0285">Flavoprotein</keyword>
<evidence type="ECO:0000256" key="3">
    <source>
        <dbReference type="PIRSR" id="PIRSR000137-2"/>
    </source>
</evidence>
<dbReference type="SUPFAM" id="SSF51905">
    <property type="entry name" value="FAD/NAD(P)-binding domain"/>
    <property type="match status" value="1"/>
</dbReference>
<feature type="binding site" evidence="3">
    <location>
        <position position="272"/>
    </location>
    <ligand>
        <name>FAD</name>
        <dbReference type="ChEBI" id="CHEBI:57692"/>
    </ligand>
</feature>
<feature type="binding site" evidence="3">
    <location>
        <begin position="44"/>
        <end position="45"/>
    </location>
    <ligand>
        <name>FAD</name>
        <dbReference type="ChEBI" id="CHEBI:57692"/>
    </ligand>
</feature>
<dbReference type="GO" id="GO:0050660">
    <property type="term" value="F:flavin adenine dinucleotide binding"/>
    <property type="evidence" value="ECO:0007669"/>
    <property type="project" value="InterPro"/>
</dbReference>
<dbReference type="InterPro" id="IPR036188">
    <property type="entry name" value="FAD/NAD-bd_sf"/>
</dbReference>
<keyword evidence="4" id="KW-0732">Signal</keyword>
<dbReference type="InterPro" id="IPR012132">
    <property type="entry name" value="GMC_OxRdtase"/>
</dbReference>
<evidence type="ECO:0000313" key="6">
    <source>
        <dbReference type="EMBL" id="KAK4228714.1"/>
    </source>
</evidence>
<feature type="active site" description="Proton donor" evidence="2">
    <location>
        <position position="565"/>
    </location>
</feature>
<feature type="chain" id="PRO_5042843207" evidence="4">
    <location>
        <begin position="19"/>
        <end position="648"/>
    </location>
</feature>
<sequence>MVLLRVSLVCLVATAIKAVPNANIKRQVTQLRSSYDFIIAGGGTSGLTVADRLTEAFPDKTVLVVEYGEIEYAPGVFDPPSTVWGGVGGFASFFTLPTLPNPEVNNRTGLVLAGQIVGGSSAVNGQFFDRGSRFDHDAWHELATAGDPSEEKWDWNGIFPYFKKSVTFTPPPASAVQEHGYTWDISAYGGTTPIYSSFPPFQWGDHQLLRDAWKELGVNDPVECNGGDKDGLCWIPVSSHPVTFRRSHSGLGHYAAVNTTRSNYDLVVKHQVVRVIYPNNNPKNGPPLVEVKSLIDGQLSNITSTGEVILSAGALHTPTILQRSGIGPDNFLNSADIPIIKSLPGVGSNFQDHSGPEVAWNYTTPLNVYPLPSEMSNPSFVTSATSSFNSIPATGPYTLSMSNSAIFLSLPSTTPNYHLIANKILSQLFSPETFLPSSLHSFPAIIQGYKHQLSVLASLYSNPHLPTLEVPFATGTSARAINLHPLSRGTVRLNLTNHLSLPVLDYRVGSNPVDFDVYIAHLEYVRKLINTTTLQALGAVEIAPGVERTDLKEAVKDSLIFSFMHPCCTAAMMPERFGGVVGTDLKVHGVEGVRVVDISVLPILPSSHTSATAYAIGEKAADIIIKEWRGGKGRGKGKGKGKGKSRRM</sequence>
<comment type="similarity">
    <text evidence="1">Belongs to the GMC oxidoreductase family.</text>
</comment>
<dbReference type="EMBL" id="MU865316">
    <property type="protein sequence ID" value="KAK4228714.1"/>
    <property type="molecule type" value="Genomic_DNA"/>
</dbReference>
<dbReference type="InterPro" id="IPR000172">
    <property type="entry name" value="GMC_OxRdtase_N"/>
</dbReference>
<dbReference type="PANTHER" id="PTHR11552:SF115">
    <property type="entry name" value="DEHYDROGENASE XPTC-RELATED"/>
    <property type="match status" value="1"/>
</dbReference>
<dbReference type="GO" id="GO:0016614">
    <property type="term" value="F:oxidoreductase activity, acting on CH-OH group of donors"/>
    <property type="evidence" value="ECO:0007669"/>
    <property type="project" value="InterPro"/>
</dbReference>
<dbReference type="GO" id="GO:0044550">
    <property type="term" value="P:secondary metabolite biosynthetic process"/>
    <property type="evidence" value="ECO:0007669"/>
    <property type="project" value="TreeGrafter"/>
</dbReference>
<feature type="domain" description="Glucose-methanol-choline oxidoreductase N-terminal" evidence="5">
    <location>
        <begin position="313"/>
        <end position="327"/>
    </location>
</feature>
<protein>
    <submittedName>
        <fullName evidence="6">GMC oxidoreductase</fullName>
    </submittedName>
</protein>
<dbReference type="SUPFAM" id="SSF54373">
    <property type="entry name" value="FAD-linked reductases, C-terminal domain"/>
    <property type="match status" value="1"/>
</dbReference>
<comment type="caution">
    <text evidence="6">The sequence shown here is derived from an EMBL/GenBank/DDBJ whole genome shotgun (WGS) entry which is preliminary data.</text>
</comment>
<evidence type="ECO:0000256" key="4">
    <source>
        <dbReference type="SAM" id="SignalP"/>
    </source>
</evidence>
<reference evidence="6" key="2">
    <citation type="submission" date="2023-05" db="EMBL/GenBank/DDBJ databases">
        <authorList>
            <consortium name="Lawrence Berkeley National Laboratory"/>
            <person name="Steindorff A."/>
            <person name="Hensen N."/>
            <person name="Bonometti L."/>
            <person name="Westerberg I."/>
            <person name="Brannstrom I.O."/>
            <person name="Guillou S."/>
            <person name="Cros-Aarteil S."/>
            <person name="Calhoun S."/>
            <person name="Haridas S."/>
            <person name="Kuo A."/>
            <person name="Mondo S."/>
            <person name="Pangilinan J."/>
            <person name="Riley R."/>
            <person name="Labutti K."/>
            <person name="Andreopoulos B."/>
            <person name="Lipzen A."/>
            <person name="Chen C."/>
            <person name="Yanf M."/>
            <person name="Daum C."/>
            <person name="Ng V."/>
            <person name="Clum A."/>
            <person name="Ohm R."/>
            <person name="Martin F."/>
            <person name="Silar P."/>
            <person name="Natvig D."/>
            <person name="Lalanne C."/>
            <person name="Gautier V."/>
            <person name="Ament-Velasquez S.L."/>
            <person name="Kruys A."/>
            <person name="Hutchinson M.I."/>
            <person name="Powell A.J."/>
            <person name="Barry K."/>
            <person name="Miller A.N."/>
            <person name="Grigoriev I.V."/>
            <person name="Debuchy R."/>
            <person name="Gladieux P."/>
            <person name="Thoren M.H."/>
            <person name="Johannesson H."/>
        </authorList>
    </citation>
    <scope>NUCLEOTIDE SEQUENCE</scope>
    <source>
        <strain evidence="6">CBS 990.96</strain>
    </source>
</reference>
<organism evidence="6 7">
    <name type="scientific">Podospora fimiseda</name>
    <dbReference type="NCBI Taxonomy" id="252190"/>
    <lineage>
        <taxon>Eukaryota</taxon>
        <taxon>Fungi</taxon>
        <taxon>Dikarya</taxon>
        <taxon>Ascomycota</taxon>
        <taxon>Pezizomycotina</taxon>
        <taxon>Sordariomycetes</taxon>
        <taxon>Sordariomycetidae</taxon>
        <taxon>Sordariales</taxon>
        <taxon>Podosporaceae</taxon>
        <taxon>Podospora</taxon>
    </lineage>
</organism>
<keyword evidence="7" id="KW-1185">Reference proteome</keyword>
<reference evidence="6" key="1">
    <citation type="journal article" date="2023" name="Mol. Phylogenet. Evol.">
        <title>Genome-scale phylogeny and comparative genomics of the fungal order Sordariales.</title>
        <authorList>
            <person name="Hensen N."/>
            <person name="Bonometti L."/>
            <person name="Westerberg I."/>
            <person name="Brannstrom I.O."/>
            <person name="Guillou S."/>
            <person name="Cros-Aarteil S."/>
            <person name="Calhoun S."/>
            <person name="Haridas S."/>
            <person name="Kuo A."/>
            <person name="Mondo S."/>
            <person name="Pangilinan J."/>
            <person name="Riley R."/>
            <person name="LaButti K."/>
            <person name="Andreopoulos B."/>
            <person name="Lipzen A."/>
            <person name="Chen C."/>
            <person name="Yan M."/>
            <person name="Daum C."/>
            <person name="Ng V."/>
            <person name="Clum A."/>
            <person name="Steindorff A."/>
            <person name="Ohm R.A."/>
            <person name="Martin F."/>
            <person name="Silar P."/>
            <person name="Natvig D.O."/>
            <person name="Lalanne C."/>
            <person name="Gautier V."/>
            <person name="Ament-Velasquez S.L."/>
            <person name="Kruys A."/>
            <person name="Hutchinson M.I."/>
            <person name="Powell A.J."/>
            <person name="Barry K."/>
            <person name="Miller A.N."/>
            <person name="Grigoriev I.V."/>
            <person name="Debuchy R."/>
            <person name="Gladieux P."/>
            <person name="Hiltunen Thoren M."/>
            <person name="Johannesson H."/>
        </authorList>
    </citation>
    <scope>NUCLEOTIDE SEQUENCE</scope>
    <source>
        <strain evidence="6">CBS 990.96</strain>
    </source>
</reference>
<dbReference type="InterPro" id="IPR007867">
    <property type="entry name" value="GMC_OxRtase_C"/>
</dbReference>
<dbReference type="PANTHER" id="PTHR11552">
    <property type="entry name" value="GLUCOSE-METHANOL-CHOLINE GMC OXIDOREDUCTASE"/>
    <property type="match status" value="1"/>
</dbReference>
<keyword evidence="3" id="KW-0274">FAD</keyword>
<feature type="signal peptide" evidence="4">
    <location>
        <begin position="1"/>
        <end position="18"/>
    </location>
</feature>
<evidence type="ECO:0000313" key="7">
    <source>
        <dbReference type="Proteomes" id="UP001301958"/>
    </source>
</evidence>
<dbReference type="Gene3D" id="3.30.560.10">
    <property type="entry name" value="Glucose Oxidase, domain 3"/>
    <property type="match status" value="1"/>
</dbReference>
<dbReference type="Pfam" id="PF00732">
    <property type="entry name" value="GMC_oxred_N"/>
    <property type="match status" value="1"/>
</dbReference>
<dbReference type="AlphaFoldDB" id="A0AAN7BSC8"/>
<accession>A0AAN7BSC8</accession>
<evidence type="ECO:0000256" key="1">
    <source>
        <dbReference type="ARBA" id="ARBA00010790"/>
    </source>
</evidence>
<comment type="cofactor">
    <cofactor evidence="3">
        <name>FAD</name>
        <dbReference type="ChEBI" id="CHEBI:57692"/>
    </cofactor>
</comment>
<dbReference type="Pfam" id="PF05199">
    <property type="entry name" value="GMC_oxred_C"/>
    <property type="match status" value="1"/>
</dbReference>